<keyword evidence="8" id="KW-1185">Reference proteome</keyword>
<evidence type="ECO:0000256" key="2">
    <source>
        <dbReference type="ARBA" id="ARBA00022692"/>
    </source>
</evidence>
<feature type="domain" description="Lipopolysaccharide assembly protein A" evidence="6">
    <location>
        <begin position="24"/>
        <end position="87"/>
    </location>
</feature>
<dbReference type="GO" id="GO:0005886">
    <property type="term" value="C:plasma membrane"/>
    <property type="evidence" value="ECO:0007669"/>
    <property type="project" value="InterPro"/>
</dbReference>
<keyword evidence="2 5" id="KW-0812">Transmembrane</keyword>
<proteinExistence type="predicted"/>
<evidence type="ECO:0000259" key="6">
    <source>
        <dbReference type="Pfam" id="PF06305"/>
    </source>
</evidence>
<evidence type="ECO:0000313" key="8">
    <source>
        <dbReference type="Proteomes" id="UP000631034"/>
    </source>
</evidence>
<keyword evidence="3 5" id="KW-1133">Transmembrane helix</keyword>
<evidence type="ECO:0000256" key="5">
    <source>
        <dbReference type="SAM" id="Phobius"/>
    </source>
</evidence>
<comment type="caution">
    <text evidence="7">The sequence shown here is derived from an EMBL/GenBank/DDBJ whole genome shotgun (WGS) entry which is preliminary data.</text>
</comment>
<accession>A0A8J6YYB1</accession>
<keyword evidence="4 5" id="KW-0472">Membrane</keyword>
<evidence type="ECO:0000256" key="1">
    <source>
        <dbReference type="ARBA" id="ARBA00022475"/>
    </source>
</evidence>
<evidence type="ECO:0000313" key="7">
    <source>
        <dbReference type="EMBL" id="MBE1236773.1"/>
    </source>
</evidence>
<reference evidence="7" key="1">
    <citation type="submission" date="2020-10" db="EMBL/GenBank/DDBJ databases">
        <title>Genome sequence of the unusual species of purple photosynthetic bacteria, Phaeovibrio sulfidiphilus DSM 23193, type strain.</title>
        <authorList>
            <person name="Kyndt J.A."/>
            <person name="Meyer T.E."/>
        </authorList>
    </citation>
    <scope>NUCLEOTIDE SEQUENCE</scope>
    <source>
        <strain evidence="7">DSM 23193</strain>
    </source>
</reference>
<dbReference type="Pfam" id="PF06305">
    <property type="entry name" value="LapA_dom"/>
    <property type="match status" value="1"/>
</dbReference>
<evidence type="ECO:0000256" key="4">
    <source>
        <dbReference type="ARBA" id="ARBA00023136"/>
    </source>
</evidence>
<dbReference type="RefSeq" id="WP_192533779.1">
    <property type="nucleotide sequence ID" value="NZ_JACZHT010000002.1"/>
</dbReference>
<feature type="transmembrane region" description="Helical" evidence="5">
    <location>
        <begin position="45"/>
        <end position="69"/>
    </location>
</feature>
<sequence length="111" mass="12518">MRKALFWIVGVPLALMCAIFAANNLDRITVSFFPFQAEASMPVYVLFLGSMGIGLLCGALLMWLSVLTLRMRVYTRDMEIRTLKRTLDRSSVEQQMLLEKAADQTRALPSS</sequence>
<dbReference type="EMBL" id="JACZHT010000002">
    <property type="protein sequence ID" value="MBE1236773.1"/>
    <property type="molecule type" value="Genomic_DNA"/>
</dbReference>
<organism evidence="7 8">
    <name type="scientific">Phaeovibrio sulfidiphilus</name>
    <dbReference type="NCBI Taxonomy" id="1220600"/>
    <lineage>
        <taxon>Bacteria</taxon>
        <taxon>Pseudomonadati</taxon>
        <taxon>Pseudomonadota</taxon>
        <taxon>Alphaproteobacteria</taxon>
        <taxon>Rhodospirillales</taxon>
        <taxon>Rhodospirillaceae</taxon>
        <taxon>Phaeovibrio</taxon>
    </lineage>
</organism>
<protein>
    <submittedName>
        <fullName evidence="7">LapA family protein</fullName>
    </submittedName>
</protein>
<dbReference type="Proteomes" id="UP000631034">
    <property type="component" value="Unassembled WGS sequence"/>
</dbReference>
<gene>
    <name evidence="7" type="ORF">IHV25_03780</name>
</gene>
<dbReference type="AlphaFoldDB" id="A0A8J6YYB1"/>
<dbReference type="InterPro" id="IPR010445">
    <property type="entry name" value="LapA_dom"/>
</dbReference>
<keyword evidence="1" id="KW-1003">Cell membrane</keyword>
<evidence type="ECO:0000256" key="3">
    <source>
        <dbReference type="ARBA" id="ARBA00022989"/>
    </source>
</evidence>
<name>A0A8J6YYB1_9PROT</name>